<evidence type="ECO:0008006" key="5">
    <source>
        <dbReference type="Google" id="ProtNLM"/>
    </source>
</evidence>
<protein>
    <recommendedName>
        <fullName evidence="5">WH2 domain-containing protein</fullName>
    </recommendedName>
</protein>
<sequence length="249" mass="26867">MPRQPLTELPLNLFLPTLFPTLAQGGPSTPHPGAYKPKPPPTPSHHPAHILPHGLKRPRASSPGKSSSAKRRHVDDQGAGMAKRLFDGIPPTKPAEGSTPIRKERKKLAPSPSPDLTPRLPLPLPPTSTYMYGSHSAPTTVKPRSTVPTLLSVPSSAAHRSSPEEEEDKENHPPRQRRLLLSAGKASTPKRFTSDAKGKGRDLGLMGSKALLGLGVGVGKPATPREIGREMLLREVEEPEEVDVDEEMF</sequence>
<gene>
    <name evidence="3" type="ORF">CALVIDRAFT_527972</name>
</gene>
<feature type="region of interest" description="Disordered" evidence="1">
    <location>
        <begin position="19"/>
        <end position="201"/>
    </location>
</feature>
<feature type="chain" id="PRO_5007889777" description="WH2 domain-containing protein" evidence="2">
    <location>
        <begin position="26"/>
        <end position="249"/>
    </location>
</feature>
<keyword evidence="4" id="KW-1185">Reference proteome</keyword>
<evidence type="ECO:0000313" key="4">
    <source>
        <dbReference type="Proteomes" id="UP000076738"/>
    </source>
</evidence>
<name>A0A167LAG2_CALVF</name>
<keyword evidence="2" id="KW-0732">Signal</keyword>
<evidence type="ECO:0000256" key="1">
    <source>
        <dbReference type="SAM" id="MobiDB-lite"/>
    </source>
</evidence>
<evidence type="ECO:0000313" key="3">
    <source>
        <dbReference type="EMBL" id="KZO95488.1"/>
    </source>
</evidence>
<reference evidence="3 4" key="1">
    <citation type="journal article" date="2016" name="Mol. Biol. Evol.">
        <title>Comparative Genomics of Early-Diverging Mushroom-Forming Fungi Provides Insights into the Origins of Lignocellulose Decay Capabilities.</title>
        <authorList>
            <person name="Nagy L.G."/>
            <person name="Riley R."/>
            <person name="Tritt A."/>
            <person name="Adam C."/>
            <person name="Daum C."/>
            <person name="Floudas D."/>
            <person name="Sun H."/>
            <person name="Yadav J.S."/>
            <person name="Pangilinan J."/>
            <person name="Larsson K.H."/>
            <person name="Matsuura K."/>
            <person name="Barry K."/>
            <person name="Labutti K."/>
            <person name="Kuo R."/>
            <person name="Ohm R.A."/>
            <person name="Bhattacharya S.S."/>
            <person name="Shirouzu T."/>
            <person name="Yoshinaga Y."/>
            <person name="Martin F.M."/>
            <person name="Grigoriev I.V."/>
            <person name="Hibbett D.S."/>
        </authorList>
    </citation>
    <scope>NUCLEOTIDE SEQUENCE [LARGE SCALE GENOMIC DNA]</scope>
    <source>
        <strain evidence="3 4">TUFC12733</strain>
    </source>
</reference>
<dbReference type="AlphaFoldDB" id="A0A167LAG2"/>
<feature type="compositionally biased region" description="Pro residues" evidence="1">
    <location>
        <begin position="111"/>
        <end position="126"/>
    </location>
</feature>
<dbReference type="EMBL" id="KV417288">
    <property type="protein sequence ID" value="KZO95488.1"/>
    <property type="molecule type" value="Genomic_DNA"/>
</dbReference>
<feature type="signal peptide" evidence="2">
    <location>
        <begin position="1"/>
        <end position="25"/>
    </location>
</feature>
<proteinExistence type="predicted"/>
<organism evidence="3 4">
    <name type="scientific">Calocera viscosa (strain TUFC12733)</name>
    <dbReference type="NCBI Taxonomy" id="1330018"/>
    <lineage>
        <taxon>Eukaryota</taxon>
        <taxon>Fungi</taxon>
        <taxon>Dikarya</taxon>
        <taxon>Basidiomycota</taxon>
        <taxon>Agaricomycotina</taxon>
        <taxon>Dacrymycetes</taxon>
        <taxon>Dacrymycetales</taxon>
        <taxon>Dacrymycetaceae</taxon>
        <taxon>Calocera</taxon>
    </lineage>
</organism>
<feature type="compositionally biased region" description="Basic and acidic residues" evidence="1">
    <location>
        <begin position="192"/>
        <end position="201"/>
    </location>
</feature>
<dbReference type="Proteomes" id="UP000076738">
    <property type="component" value="Unassembled WGS sequence"/>
</dbReference>
<accession>A0A167LAG2</accession>
<evidence type="ECO:0000256" key="2">
    <source>
        <dbReference type="SAM" id="SignalP"/>
    </source>
</evidence>
<feature type="compositionally biased region" description="Polar residues" evidence="1">
    <location>
        <begin position="136"/>
        <end position="159"/>
    </location>
</feature>